<keyword evidence="7" id="KW-0812">Transmembrane</keyword>
<evidence type="ECO:0000256" key="5">
    <source>
        <dbReference type="ARBA" id="ARBA00022553"/>
    </source>
</evidence>
<dbReference type="GO" id="GO:0005524">
    <property type="term" value="F:ATP binding"/>
    <property type="evidence" value="ECO:0007669"/>
    <property type="project" value="UniProtKB-UniRule"/>
</dbReference>
<dbReference type="SMART" id="SM00219">
    <property type="entry name" value="TyrKc"/>
    <property type="match status" value="1"/>
</dbReference>
<feature type="domain" description="Eph LBD" evidence="27">
    <location>
        <begin position="1"/>
        <end position="177"/>
    </location>
</feature>
<reference evidence="28" key="1">
    <citation type="submission" date="2025-08" db="UniProtKB">
        <authorList>
            <consortium name="Ensembl"/>
        </authorList>
    </citation>
    <scope>IDENTIFICATION</scope>
</reference>
<evidence type="ECO:0000256" key="22">
    <source>
        <dbReference type="PIRSR" id="PIRSR000666-3"/>
    </source>
</evidence>
<feature type="binding site" evidence="21 23">
    <location>
        <position position="595"/>
    </location>
    <ligand>
        <name>ATP</name>
        <dbReference type="ChEBI" id="CHEBI:30616"/>
    </ligand>
</feature>
<keyword evidence="10 21" id="KW-0547">Nucleotide-binding</keyword>
<dbReference type="SUPFAM" id="SSF56112">
    <property type="entry name" value="Protein kinase-like (PK-like)"/>
    <property type="match status" value="1"/>
</dbReference>
<proteinExistence type="predicted"/>
<dbReference type="InterPro" id="IPR001426">
    <property type="entry name" value="Tyr_kinase_rcpt_V_CS"/>
</dbReference>
<keyword evidence="6" id="KW-0808">Transferase</keyword>
<dbReference type="InterPro" id="IPR001245">
    <property type="entry name" value="Ser-Thr/Tyr_kinase_cat_dom"/>
</dbReference>
<dbReference type="FunFam" id="1.10.510.10:FF:000130">
    <property type="entry name" value="Ephrin type-A receptor 7"/>
    <property type="match status" value="1"/>
</dbReference>
<dbReference type="PRINTS" id="PR00014">
    <property type="entry name" value="FNTYPEIII"/>
</dbReference>
<evidence type="ECO:0000256" key="1">
    <source>
        <dbReference type="ARBA" id="ARBA00004251"/>
    </source>
</evidence>
<dbReference type="InterPro" id="IPR011009">
    <property type="entry name" value="Kinase-like_dom_sf"/>
</dbReference>
<keyword evidence="18" id="KW-0325">Glycoprotein</keyword>
<feature type="active site" description="Proton acceptor" evidence="20">
    <location>
        <position position="688"/>
    </location>
</feature>
<dbReference type="Pfam" id="PF07699">
    <property type="entry name" value="Ephrin_rec_like"/>
    <property type="match status" value="1"/>
</dbReference>
<dbReference type="SUPFAM" id="SSF49265">
    <property type="entry name" value="Fibronectin type III"/>
    <property type="match status" value="1"/>
</dbReference>
<evidence type="ECO:0000256" key="6">
    <source>
        <dbReference type="ARBA" id="ARBA00022679"/>
    </source>
</evidence>
<dbReference type="PROSITE" id="PS00107">
    <property type="entry name" value="PROTEIN_KINASE_ATP"/>
    <property type="match status" value="1"/>
</dbReference>
<dbReference type="InterPro" id="IPR008266">
    <property type="entry name" value="Tyr_kinase_AS"/>
</dbReference>
<dbReference type="InterPro" id="IPR008979">
    <property type="entry name" value="Galactose-bd-like_sf"/>
</dbReference>
<keyword evidence="8" id="KW-0732">Signal</keyword>
<dbReference type="FunFam" id="2.60.120.260:FF:000001">
    <property type="entry name" value="Ephrin type-A receptor 7"/>
    <property type="match status" value="1"/>
</dbReference>
<dbReference type="CDD" id="cd05066">
    <property type="entry name" value="PTKc_EphR_A"/>
    <property type="match status" value="1"/>
</dbReference>
<dbReference type="Pfam" id="PF00041">
    <property type="entry name" value="fn3"/>
    <property type="match status" value="2"/>
</dbReference>
<evidence type="ECO:0000256" key="4">
    <source>
        <dbReference type="ARBA" id="ARBA00022475"/>
    </source>
</evidence>
<evidence type="ECO:0000256" key="9">
    <source>
        <dbReference type="ARBA" id="ARBA00022737"/>
    </source>
</evidence>
<dbReference type="PIRSF" id="PIRSF000666">
    <property type="entry name" value="TyrPK_ephrin_receptor"/>
    <property type="match status" value="1"/>
</dbReference>
<dbReference type="GO" id="GO:0005886">
    <property type="term" value="C:plasma membrane"/>
    <property type="evidence" value="ECO:0007669"/>
    <property type="project" value="UniProtKB-SubCell"/>
</dbReference>
<dbReference type="Pfam" id="PF07714">
    <property type="entry name" value="PK_Tyr_Ser-Thr"/>
    <property type="match status" value="1"/>
</dbReference>
<keyword evidence="17" id="KW-0675">Receptor</keyword>
<name>A0A672M8U6_SINGR</name>
<evidence type="ECO:0000259" key="27">
    <source>
        <dbReference type="PROSITE" id="PS51550"/>
    </source>
</evidence>
<evidence type="ECO:0000259" key="25">
    <source>
        <dbReference type="PROSITE" id="PS50105"/>
    </source>
</evidence>
<dbReference type="InterPro" id="IPR050449">
    <property type="entry name" value="Ephrin_rcpt_TKs"/>
</dbReference>
<dbReference type="PROSITE" id="PS00109">
    <property type="entry name" value="PROTEIN_KINASE_TYR"/>
    <property type="match status" value="1"/>
</dbReference>
<dbReference type="SMART" id="SM00060">
    <property type="entry name" value="FN3"/>
    <property type="match status" value="2"/>
</dbReference>
<dbReference type="SMART" id="SM00615">
    <property type="entry name" value="EPH_lbd"/>
    <property type="match status" value="1"/>
</dbReference>
<dbReference type="Gene3D" id="2.60.120.260">
    <property type="entry name" value="Galactose-binding domain-like"/>
    <property type="match status" value="1"/>
</dbReference>
<dbReference type="GO" id="GO:0007411">
    <property type="term" value="P:axon guidance"/>
    <property type="evidence" value="ECO:0007669"/>
    <property type="project" value="TreeGrafter"/>
</dbReference>
<dbReference type="InterPro" id="IPR013783">
    <property type="entry name" value="Ig-like_fold"/>
</dbReference>
<dbReference type="SUPFAM" id="SSF49785">
    <property type="entry name" value="Galactose-binding domain-like"/>
    <property type="match status" value="1"/>
</dbReference>
<feature type="domain" description="Protein kinase" evidence="24">
    <location>
        <begin position="563"/>
        <end position="824"/>
    </location>
</feature>
<dbReference type="Pfam" id="PF00536">
    <property type="entry name" value="SAM_1"/>
    <property type="match status" value="1"/>
</dbReference>
<dbReference type="InterPro" id="IPR011641">
    <property type="entry name" value="Tyr-kin_ephrin_A/B_rcpt-like"/>
</dbReference>
<evidence type="ECO:0000256" key="12">
    <source>
        <dbReference type="ARBA" id="ARBA00022840"/>
    </source>
</evidence>
<evidence type="ECO:0000313" key="29">
    <source>
        <dbReference type="Proteomes" id="UP000472262"/>
    </source>
</evidence>
<dbReference type="Gene3D" id="1.10.510.10">
    <property type="entry name" value="Transferase(Phosphotransferase) domain 1"/>
    <property type="match status" value="1"/>
</dbReference>
<keyword evidence="13" id="KW-0524">Neurogenesis</keyword>
<dbReference type="SUPFAM" id="SSF47769">
    <property type="entry name" value="SAM/Pointed domain"/>
    <property type="match status" value="1"/>
</dbReference>
<dbReference type="FunFam" id="2.60.40.10:FF:000059">
    <property type="entry name" value="Ephrin type-A receptor 6"/>
    <property type="match status" value="1"/>
</dbReference>
<feature type="disulfide bond" evidence="22">
    <location>
        <begin position="41"/>
        <end position="159"/>
    </location>
</feature>
<evidence type="ECO:0000256" key="2">
    <source>
        <dbReference type="ARBA" id="ARBA00011902"/>
    </source>
</evidence>
<evidence type="ECO:0000313" key="28">
    <source>
        <dbReference type="Ensembl" id="ENSSGRP00000034902.1"/>
    </source>
</evidence>
<dbReference type="InterPro" id="IPR001090">
    <property type="entry name" value="Ephrin_rcpt_lig-bd_dom"/>
</dbReference>
<dbReference type="InterPro" id="IPR001660">
    <property type="entry name" value="SAM"/>
</dbReference>
<keyword evidence="15" id="KW-0472">Membrane</keyword>
<reference evidence="28" key="2">
    <citation type="submission" date="2025-09" db="UniProtKB">
        <authorList>
            <consortium name="Ensembl"/>
        </authorList>
    </citation>
    <scope>IDENTIFICATION</scope>
</reference>
<dbReference type="EC" id="2.7.10.1" evidence="2"/>
<dbReference type="FunFam" id="2.60.40.1770:FF:000001">
    <property type="entry name" value="Ephrin type-A receptor 5"/>
    <property type="match status" value="1"/>
</dbReference>
<keyword evidence="22" id="KW-1015">Disulfide bond</keyword>
<evidence type="ECO:0000256" key="3">
    <source>
        <dbReference type="ARBA" id="ARBA00022473"/>
    </source>
</evidence>
<dbReference type="FunFam" id="2.60.40.10:FF:000045">
    <property type="entry name" value="Ephrin type-A receptor 5"/>
    <property type="match status" value="1"/>
</dbReference>
<keyword evidence="9" id="KW-0677">Repeat</keyword>
<dbReference type="PANTHER" id="PTHR46877">
    <property type="entry name" value="EPH RECEPTOR A5"/>
    <property type="match status" value="1"/>
</dbReference>
<dbReference type="Ensembl" id="ENSSGRT00000037455.1">
    <property type="protein sequence ID" value="ENSSGRP00000034902.1"/>
    <property type="gene ID" value="ENSSGRG00000019270.1"/>
</dbReference>
<dbReference type="Gene3D" id="3.30.200.20">
    <property type="entry name" value="Phosphorylase Kinase, domain 1"/>
    <property type="match status" value="1"/>
</dbReference>
<gene>
    <name evidence="28" type="primary">LOC107565732</name>
</gene>
<keyword evidence="12 21" id="KW-0067">ATP-binding</keyword>
<comment type="catalytic activity">
    <reaction evidence="19">
        <text>L-tyrosyl-[protein] + ATP = O-phospho-L-tyrosyl-[protein] + ADP + H(+)</text>
        <dbReference type="Rhea" id="RHEA:10596"/>
        <dbReference type="Rhea" id="RHEA-COMP:10136"/>
        <dbReference type="Rhea" id="RHEA-COMP:20101"/>
        <dbReference type="ChEBI" id="CHEBI:15378"/>
        <dbReference type="ChEBI" id="CHEBI:30616"/>
        <dbReference type="ChEBI" id="CHEBI:46858"/>
        <dbReference type="ChEBI" id="CHEBI:61978"/>
        <dbReference type="ChEBI" id="CHEBI:456216"/>
        <dbReference type="EC" id="2.7.10.1"/>
    </reaction>
</comment>
<dbReference type="InterPro" id="IPR017441">
    <property type="entry name" value="Protein_kinase_ATP_BS"/>
</dbReference>
<accession>A0A672M8U6</accession>
<dbReference type="InterPro" id="IPR027936">
    <property type="entry name" value="Eph_TM"/>
</dbReference>
<dbReference type="CDD" id="cd00063">
    <property type="entry name" value="FN3"/>
    <property type="match status" value="2"/>
</dbReference>
<sequence>GILNVIKEMEAPFIMILILCTWDAINEMDEYFSPIHTYQVCNVMSPSQNNWLRTNWIQRDGARRIYIEMKFTLRDCNSMPGVLGTCKETFNLYYYETDRDVGTSIWESQFSKIDTIAADESFTNVDLGVRRLKLNTEIRGVGPLSKRGFYLAFQDIGACIAVVSVRVYYKRCTGMARNLAVFTDVVTGADSSSLVEVRGQCVDHAEERDTPKMYCSAEGEWLVPIGRCVCSAGFEEHRDNCIACEVGFYKPVAGDQLCGKCPLHSHSETRAALTCPCDANFYRSSTDPSASPCTRPPSAPVNIISYVNGTSVSLEWGSPLDTGGRSDVIYDVLCQKCDKDGAQCEDCRVGAGGGAALVRFIPQQTGLTEPWVTVLNLAAHSNYTFRIVALNGVTHLSNELPQSVMVNITTNQAVMAIRQENASQNSVTLFWHEPAHPNGVILEYDIKYYEKDNEQQSYATLKSKNTSAKVSGLKPGTSYIFQIRARTSAGCGRFSQSVEIQTGKASERCGYSKAFQDSDEEKMHYQNGHVSFPEARFYIDPHTYEDPCQAVHEFAREIEASRIKIEKIIGSGEFGEVCYGRMKLPGKRDIPVALKTLKAGYTEKQRRDFLGEASIMAQFDHPNVIHLEGVVTRSKPVMIITEYMENGSLDSFLRRHDGQFTIIQLVGILRGIAAGMTYLADLGYVHRDLAARNVLVNSNLVCKISDFGLSRVLEDDPDAAYTTSGGKIPIRWTAPEAITYRKFSSSSDVWSYGVVMWEVMSYGERPYWNLTNRDVIKSVEEGYRLPVPMGCPGALHTLMLDCWQKNRNERPRFCQIITVLDKLIRNPENLNPLMNRSIPDFTSCRSVDEWLDTIKMGRYKDHFAAGGYLTVGHVMSMKQQCIIAGFQLATWILALR</sequence>
<evidence type="ECO:0000256" key="16">
    <source>
        <dbReference type="ARBA" id="ARBA00023137"/>
    </source>
</evidence>
<feature type="domain" description="SAM" evidence="25">
    <location>
        <begin position="842"/>
        <end position="896"/>
    </location>
</feature>
<evidence type="ECO:0000256" key="21">
    <source>
        <dbReference type="PIRSR" id="PIRSR000666-2"/>
    </source>
</evidence>
<evidence type="ECO:0000256" key="11">
    <source>
        <dbReference type="ARBA" id="ARBA00022777"/>
    </source>
</evidence>
<comment type="subcellular location">
    <subcellularLocation>
        <location evidence="1">Cell membrane</location>
        <topology evidence="1">Single-pass type I membrane protein</topology>
    </subcellularLocation>
</comment>
<feature type="binding site" evidence="21">
    <location>
        <begin position="569"/>
        <end position="577"/>
    </location>
    <ligand>
        <name>ATP</name>
        <dbReference type="ChEBI" id="CHEBI:30616"/>
    </ligand>
</feature>
<dbReference type="PROSITE" id="PS50105">
    <property type="entry name" value="SAM_DOMAIN"/>
    <property type="match status" value="1"/>
</dbReference>
<evidence type="ECO:0000256" key="8">
    <source>
        <dbReference type="ARBA" id="ARBA00022729"/>
    </source>
</evidence>
<keyword evidence="14" id="KW-1133">Transmembrane helix</keyword>
<evidence type="ECO:0000256" key="18">
    <source>
        <dbReference type="ARBA" id="ARBA00023180"/>
    </source>
</evidence>
<dbReference type="SMART" id="SM01411">
    <property type="entry name" value="Ephrin_rec_like"/>
    <property type="match status" value="1"/>
</dbReference>
<dbReference type="PANTHER" id="PTHR46877:SF7">
    <property type="entry name" value="EPHRIN TYPE-A RECEPTOR 8"/>
    <property type="match status" value="1"/>
</dbReference>
<dbReference type="Gene3D" id="1.10.150.50">
    <property type="entry name" value="Transcription Factor, Ets-1"/>
    <property type="match status" value="1"/>
</dbReference>
<organism evidence="28 29">
    <name type="scientific">Sinocyclocheilus grahami</name>
    <name type="common">Dianchi golden-line fish</name>
    <name type="synonym">Barbus grahami</name>
    <dbReference type="NCBI Taxonomy" id="75366"/>
    <lineage>
        <taxon>Eukaryota</taxon>
        <taxon>Metazoa</taxon>
        <taxon>Chordata</taxon>
        <taxon>Craniata</taxon>
        <taxon>Vertebrata</taxon>
        <taxon>Euteleostomi</taxon>
        <taxon>Actinopterygii</taxon>
        <taxon>Neopterygii</taxon>
        <taxon>Teleostei</taxon>
        <taxon>Ostariophysi</taxon>
        <taxon>Cypriniformes</taxon>
        <taxon>Cyprinidae</taxon>
        <taxon>Cyprininae</taxon>
        <taxon>Sinocyclocheilus</taxon>
    </lineage>
</organism>
<keyword evidence="3" id="KW-0217">Developmental protein</keyword>
<feature type="domain" description="Fibronectin type-III" evidence="26">
    <location>
        <begin position="413"/>
        <end position="505"/>
    </location>
</feature>
<dbReference type="PROSITE" id="PS50853">
    <property type="entry name" value="FN3"/>
    <property type="match status" value="2"/>
</dbReference>
<dbReference type="Pfam" id="PF14575">
    <property type="entry name" value="EphA2_TM"/>
    <property type="match status" value="1"/>
</dbReference>
<evidence type="ECO:0000259" key="26">
    <source>
        <dbReference type="PROSITE" id="PS50853"/>
    </source>
</evidence>
<keyword evidence="5" id="KW-0597">Phosphoprotein</keyword>
<evidence type="ECO:0000256" key="7">
    <source>
        <dbReference type="ARBA" id="ARBA00022692"/>
    </source>
</evidence>
<dbReference type="Gene3D" id="2.10.50.10">
    <property type="entry name" value="Tumor Necrosis Factor Receptor, subunit A, domain 2"/>
    <property type="match status" value="1"/>
</dbReference>
<dbReference type="InterPro" id="IPR003961">
    <property type="entry name" value="FN3_dom"/>
</dbReference>
<dbReference type="InterPro" id="IPR036116">
    <property type="entry name" value="FN3_sf"/>
</dbReference>
<dbReference type="PRINTS" id="PR00109">
    <property type="entry name" value="TYRKINASE"/>
</dbReference>
<dbReference type="FunFam" id="2.10.50.10:FF:000001">
    <property type="entry name" value="Ephrin type-A receptor 5"/>
    <property type="match status" value="1"/>
</dbReference>
<dbReference type="GO" id="GO:0005005">
    <property type="term" value="F:transmembrane-ephrin receptor activity"/>
    <property type="evidence" value="ECO:0007669"/>
    <property type="project" value="TreeGrafter"/>
</dbReference>
<dbReference type="PROSITE" id="PS00791">
    <property type="entry name" value="RECEPTOR_TYR_KIN_V_2"/>
    <property type="match status" value="1"/>
</dbReference>
<dbReference type="Gene3D" id="2.60.40.1770">
    <property type="entry name" value="ephrin a2 ectodomain"/>
    <property type="match status" value="1"/>
</dbReference>
<dbReference type="Pfam" id="PF01404">
    <property type="entry name" value="Ephrin_lbd"/>
    <property type="match status" value="1"/>
</dbReference>
<feature type="disulfide bond" evidence="22">
    <location>
        <begin position="76"/>
        <end position="86"/>
    </location>
</feature>
<dbReference type="Pfam" id="PF25599">
    <property type="entry name" value="Ephrin_CRD"/>
    <property type="match status" value="1"/>
</dbReference>
<dbReference type="Gene3D" id="2.60.40.10">
    <property type="entry name" value="Immunoglobulins"/>
    <property type="match status" value="2"/>
</dbReference>
<dbReference type="FunFam" id="3.30.200.20:FF:000001">
    <property type="entry name" value="Ephrin type-A receptor 5"/>
    <property type="match status" value="1"/>
</dbReference>
<evidence type="ECO:0000256" key="14">
    <source>
        <dbReference type="ARBA" id="ARBA00022989"/>
    </source>
</evidence>
<dbReference type="PROSITE" id="PS50011">
    <property type="entry name" value="PROTEIN_KINASE_DOM"/>
    <property type="match status" value="1"/>
</dbReference>
<evidence type="ECO:0000256" key="15">
    <source>
        <dbReference type="ARBA" id="ARBA00023136"/>
    </source>
</evidence>
<dbReference type="InterPro" id="IPR016257">
    <property type="entry name" value="Tyr_kinase_ephrin_rcpt"/>
</dbReference>
<keyword evidence="11" id="KW-0418">Kinase</keyword>
<evidence type="ECO:0000256" key="19">
    <source>
        <dbReference type="ARBA" id="ARBA00051243"/>
    </source>
</evidence>
<protein>
    <recommendedName>
        <fullName evidence="2">receptor protein-tyrosine kinase</fullName>
        <ecNumber evidence="2">2.7.10.1</ecNumber>
    </recommendedName>
</protein>
<evidence type="ECO:0000256" key="13">
    <source>
        <dbReference type="ARBA" id="ARBA00022902"/>
    </source>
</evidence>
<dbReference type="AlphaFoldDB" id="A0A672M8U6"/>
<evidence type="ECO:0000259" key="24">
    <source>
        <dbReference type="PROSITE" id="PS50011"/>
    </source>
</evidence>
<evidence type="ECO:0000256" key="23">
    <source>
        <dbReference type="PROSITE-ProRule" id="PRU10141"/>
    </source>
</evidence>
<dbReference type="InterPro" id="IPR020635">
    <property type="entry name" value="Tyr_kinase_cat_dom"/>
</dbReference>
<dbReference type="GO" id="GO:0030425">
    <property type="term" value="C:dendrite"/>
    <property type="evidence" value="ECO:0007669"/>
    <property type="project" value="TreeGrafter"/>
</dbReference>
<dbReference type="InterPro" id="IPR000719">
    <property type="entry name" value="Prot_kinase_dom"/>
</dbReference>
<dbReference type="Proteomes" id="UP000472262">
    <property type="component" value="Unassembled WGS sequence"/>
</dbReference>
<keyword evidence="16" id="KW-0829">Tyrosine-protein kinase</keyword>
<evidence type="ECO:0000256" key="20">
    <source>
        <dbReference type="PIRSR" id="PIRSR000666-1"/>
    </source>
</evidence>
<dbReference type="PROSITE" id="PS51550">
    <property type="entry name" value="EPH_LBD"/>
    <property type="match status" value="1"/>
</dbReference>
<keyword evidence="29" id="KW-1185">Reference proteome</keyword>
<feature type="domain" description="Fibronectin type-III" evidence="26">
    <location>
        <begin position="296"/>
        <end position="412"/>
    </location>
</feature>
<evidence type="ECO:0000256" key="17">
    <source>
        <dbReference type="ARBA" id="ARBA00023170"/>
    </source>
</evidence>
<keyword evidence="4" id="KW-1003">Cell membrane</keyword>
<evidence type="ECO:0000256" key="10">
    <source>
        <dbReference type="ARBA" id="ARBA00022741"/>
    </source>
</evidence>
<dbReference type="InterPro" id="IPR013761">
    <property type="entry name" value="SAM/pointed_sf"/>
</dbReference>